<comment type="similarity">
    <text evidence="2">Belongs to the paired homeobox family.</text>
</comment>
<feature type="DNA-binding region" description="Homeobox" evidence="9">
    <location>
        <begin position="248"/>
        <end position="307"/>
    </location>
</feature>
<feature type="compositionally biased region" description="Polar residues" evidence="11">
    <location>
        <begin position="611"/>
        <end position="629"/>
    </location>
</feature>
<feature type="compositionally biased region" description="Polar residues" evidence="11">
    <location>
        <begin position="777"/>
        <end position="789"/>
    </location>
</feature>
<keyword evidence="6 9" id="KW-0371">Homeobox</keyword>
<evidence type="ECO:0008006" key="16">
    <source>
        <dbReference type="Google" id="ProtNLM"/>
    </source>
</evidence>
<dbReference type="Proteomes" id="UP000594260">
    <property type="component" value="Unplaced"/>
</dbReference>
<feature type="domain" description="CVC" evidence="13">
    <location>
        <begin position="308"/>
        <end position="364"/>
    </location>
</feature>
<evidence type="ECO:0000259" key="12">
    <source>
        <dbReference type="PROSITE" id="PS50071"/>
    </source>
</evidence>
<name>A0A7M7K4P5_VARDE</name>
<dbReference type="GO" id="GO:0005634">
    <property type="term" value="C:nucleus"/>
    <property type="evidence" value="ECO:0007669"/>
    <property type="project" value="UniProtKB-SubCell"/>
</dbReference>
<dbReference type="AlphaFoldDB" id="A0A7M7K4P5"/>
<evidence type="ECO:0000256" key="3">
    <source>
        <dbReference type="ARBA" id="ARBA00022473"/>
    </source>
</evidence>
<dbReference type="InterPro" id="IPR052294">
    <property type="entry name" value="VSX_homeobox_regulators"/>
</dbReference>
<feature type="compositionally biased region" description="Polar residues" evidence="11">
    <location>
        <begin position="409"/>
        <end position="421"/>
    </location>
</feature>
<evidence type="ECO:0000256" key="9">
    <source>
        <dbReference type="PROSITE-ProRule" id="PRU00108"/>
    </source>
</evidence>
<evidence type="ECO:0000259" key="13">
    <source>
        <dbReference type="PROSITE" id="PS51496"/>
    </source>
</evidence>
<evidence type="ECO:0000256" key="5">
    <source>
        <dbReference type="ARBA" id="ARBA00023125"/>
    </source>
</evidence>
<dbReference type="InterPro" id="IPR009057">
    <property type="entry name" value="Homeodomain-like_sf"/>
</dbReference>
<sequence>MSLLCSGEPDSPIPVTGTLPVAGTTTAAAGIGGPKTHSSFAIHHLLGLGQQQATPSPSPVPPRAFASPVSTSSYGSSPPYPFPAPRSPPLSALDQGAQARLYFGAAAAAAFMPAGAFLNLASAAIGHGTHADTGASPFHDLSAMASVGVNMAGIGAGMGLGMSGVGAAAARIDATNLRDVRDVGSVSPGSLAQHQHHHQHGLPDLRLPVGVAVSGSGPATSPPRFDEDSSHAQEGGNRGTTNKKQKKKRRHRTIFTSYQLEELEKAFKEAHYPDVYARELLSIKTDLPEDRIQVWFQNRRAKWRKTEKCWGKATIMAEYGLYGAMVRHSLPLPESILKGAKEGEGANGTATAPWLLGMHRKSLEAAEKLKDGTVSENSSTSHEINERSNPSATSRSDPMAMPPVVTDATAESQLNSHSVSMTPLHGCHGSSQSIGCHDDHAMVVDNSSHINVDDQNLDNCHDDLDSPEQQRQRDSSVRRRHRLLQGPLDRVHSGESETAGGAGINKNQSNTNNNGGGSSSSSSSFQDNATDLRSPITLSMARHPSLSTLGLRVTQQHHQAQRSGLHVHVNANLALSLQSNEEATDLCVKRESESQLPASSSAACRHAVPSPSLTASSIDATMTPSNTSSDIKDTLRDLRRGGGVGSGDSDQQQQQVVQQPTDSKPRRLLHHSIDALFRGQFRTTNSSSTNELSASDSSDRTGVRNNLDVHSPLAMTSLASDRAATVTTGQISHGNNQNANTSHATSEYRNLSSSNTTNRLLFTSAQESPMHGHATAPSGSNTKNASNETNKGHSAATSLMHNNNNKSSTNSVNCNTANTSNDNDNSSNLQSQTAMTSRRQSMAITTTVVSTATAVAGQQTTPAYTDGERSNSA</sequence>
<feature type="compositionally biased region" description="Polar residues" evidence="11">
    <location>
        <begin position="829"/>
        <end position="840"/>
    </location>
</feature>
<keyword evidence="15" id="KW-1185">Reference proteome</keyword>
<feature type="region of interest" description="Disordered" evidence="11">
    <location>
        <begin position="595"/>
        <end position="667"/>
    </location>
</feature>
<evidence type="ECO:0000313" key="15">
    <source>
        <dbReference type="Proteomes" id="UP000594260"/>
    </source>
</evidence>
<feature type="region of interest" description="Disordered" evidence="11">
    <location>
        <begin position="679"/>
        <end position="706"/>
    </location>
</feature>
<dbReference type="PROSITE" id="PS51496">
    <property type="entry name" value="CVC"/>
    <property type="match status" value="1"/>
</dbReference>
<feature type="compositionally biased region" description="Basic and acidic residues" evidence="11">
    <location>
        <begin position="459"/>
        <end position="477"/>
    </location>
</feature>
<feature type="region of interest" description="Disordered" evidence="11">
    <location>
        <begin position="724"/>
        <end position="753"/>
    </location>
</feature>
<feature type="region of interest" description="Disordered" evidence="11">
    <location>
        <begin position="368"/>
        <end position="431"/>
    </location>
</feature>
<feature type="compositionally biased region" description="Low complexity" evidence="11">
    <location>
        <begin position="647"/>
        <end position="659"/>
    </location>
</feature>
<keyword evidence="8 9" id="KW-0539">Nucleus</keyword>
<keyword evidence="5 9" id="KW-0238">DNA-binding</keyword>
<feature type="compositionally biased region" description="Polar residues" evidence="11">
    <location>
        <begin position="374"/>
        <end position="396"/>
    </location>
</feature>
<dbReference type="GO" id="GO:0000981">
    <property type="term" value="F:DNA-binding transcription factor activity, RNA polymerase II-specific"/>
    <property type="evidence" value="ECO:0007669"/>
    <property type="project" value="InterPro"/>
</dbReference>
<keyword evidence="4" id="KW-0805">Transcription regulation</keyword>
<feature type="domain" description="Homeobox" evidence="12">
    <location>
        <begin position="246"/>
        <end position="306"/>
    </location>
</feature>
<accession>A0A7M7K4P5</accession>
<dbReference type="InParanoid" id="A0A7M7K4P5"/>
<protein>
    <recommendedName>
        <fullName evidence="16">Visual system homeobox 2</fullName>
    </recommendedName>
</protein>
<dbReference type="Gene3D" id="1.10.10.60">
    <property type="entry name" value="Homeodomain-like"/>
    <property type="match status" value="1"/>
</dbReference>
<evidence type="ECO:0000256" key="1">
    <source>
        <dbReference type="ARBA" id="ARBA00004123"/>
    </source>
</evidence>
<feature type="compositionally biased region" description="Low complexity" evidence="11">
    <location>
        <begin position="802"/>
        <end position="828"/>
    </location>
</feature>
<dbReference type="Pfam" id="PF00046">
    <property type="entry name" value="Homeodomain"/>
    <property type="match status" value="1"/>
</dbReference>
<feature type="compositionally biased region" description="Basic residues" evidence="11">
    <location>
        <begin position="241"/>
        <end position="251"/>
    </location>
</feature>
<dbReference type="OrthoDB" id="6159439at2759"/>
<dbReference type="InterPro" id="IPR023339">
    <property type="entry name" value="CVC"/>
</dbReference>
<evidence type="ECO:0000256" key="8">
    <source>
        <dbReference type="ARBA" id="ARBA00023242"/>
    </source>
</evidence>
<dbReference type="EnsemblMetazoa" id="XM_022804698">
    <property type="protein sequence ID" value="XP_022660433"/>
    <property type="gene ID" value="LOC111250066"/>
</dbReference>
<dbReference type="GO" id="GO:1990837">
    <property type="term" value="F:sequence-specific double-stranded DNA binding"/>
    <property type="evidence" value="ECO:0007669"/>
    <property type="project" value="TreeGrafter"/>
</dbReference>
<feature type="compositionally biased region" description="Polar residues" evidence="11">
    <location>
        <begin position="681"/>
        <end position="696"/>
    </location>
</feature>
<proteinExistence type="inferred from homology"/>
<organism evidence="14 15">
    <name type="scientific">Varroa destructor</name>
    <name type="common">Honeybee mite</name>
    <dbReference type="NCBI Taxonomy" id="109461"/>
    <lineage>
        <taxon>Eukaryota</taxon>
        <taxon>Metazoa</taxon>
        <taxon>Ecdysozoa</taxon>
        <taxon>Arthropoda</taxon>
        <taxon>Chelicerata</taxon>
        <taxon>Arachnida</taxon>
        <taxon>Acari</taxon>
        <taxon>Parasitiformes</taxon>
        <taxon>Mesostigmata</taxon>
        <taxon>Gamasina</taxon>
        <taxon>Dermanyssoidea</taxon>
        <taxon>Varroidae</taxon>
        <taxon>Varroa</taxon>
    </lineage>
</organism>
<evidence type="ECO:0000256" key="11">
    <source>
        <dbReference type="SAM" id="MobiDB-lite"/>
    </source>
</evidence>
<evidence type="ECO:0000256" key="6">
    <source>
        <dbReference type="ARBA" id="ARBA00023155"/>
    </source>
</evidence>
<evidence type="ECO:0000313" key="14">
    <source>
        <dbReference type="EnsemblMetazoa" id="XP_022660433"/>
    </source>
</evidence>
<dbReference type="SUPFAM" id="SSF46689">
    <property type="entry name" value="Homeodomain-like"/>
    <property type="match status" value="1"/>
</dbReference>
<dbReference type="SMART" id="SM00389">
    <property type="entry name" value="HOX"/>
    <property type="match status" value="1"/>
</dbReference>
<evidence type="ECO:0000256" key="4">
    <source>
        <dbReference type="ARBA" id="ARBA00023015"/>
    </source>
</evidence>
<dbReference type="PANTHER" id="PTHR46892">
    <property type="entry name" value="VISUAL SYSTEM HOMEOBOX 2"/>
    <property type="match status" value="1"/>
</dbReference>
<feature type="region of interest" description="Disordered" evidence="11">
    <location>
        <begin position="50"/>
        <end position="91"/>
    </location>
</feature>
<evidence type="ECO:0000256" key="10">
    <source>
        <dbReference type="RuleBase" id="RU000682"/>
    </source>
</evidence>
<evidence type="ECO:0000256" key="2">
    <source>
        <dbReference type="ARBA" id="ARBA00005733"/>
    </source>
</evidence>
<dbReference type="GeneID" id="111250066"/>
<feature type="compositionally biased region" description="Pro residues" evidence="11">
    <location>
        <begin position="78"/>
        <end position="88"/>
    </location>
</feature>
<dbReference type="PANTHER" id="PTHR46892:SF3">
    <property type="entry name" value="VISUAL SYSTEM HOMEOBOX 2"/>
    <property type="match status" value="1"/>
</dbReference>
<feature type="compositionally biased region" description="Polar residues" evidence="11">
    <location>
        <begin position="725"/>
        <end position="753"/>
    </location>
</feature>
<dbReference type="CDD" id="cd00086">
    <property type="entry name" value="homeodomain"/>
    <property type="match status" value="1"/>
</dbReference>
<dbReference type="PROSITE" id="PS00027">
    <property type="entry name" value="HOMEOBOX_1"/>
    <property type="match status" value="1"/>
</dbReference>
<feature type="compositionally biased region" description="Basic and acidic residues" evidence="11">
    <location>
        <begin position="630"/>
        <end position="640"/>
    </location>
</feature>
<reference evidence="14" key="1">
    <citation type="submission" date="2021-01" db="UniProtKB">
        <authorList>
            <consortium name="EnsemblMetazoa"/>
        </authorList>
    </citation>
    <scope>IDENTIFICATION</scope>
</reference>
<evidence type="ECO:0000256" key="7">
    <source>
        <dbReference type="ARBA" id="ARBA00023163"/>
    </source>
</evidence>
<feature type="compositionally biased region" description="Low complexity" evidence="11">
    <location>
        <begin position="67"/>
        <end position="77"/>
    </location>
</feature>
<keyword evidence="7" id="KW-0804">Transcription</keyword>
<feature type="region of interest" description="Disordered" evidence="11">
    <location>
        <begin position="452"/>
        <end position="529"/>
    </location>
</feature>
<dbReference type="PROSITE" id="PS50071">
    <property type="entry name" value="HOMEOBOX_2"/>
    <property type="match status" value="1"/>
</dbReference>
<feature type="region of interest" description="Disordered" evidence="11">
    <location>
        <begin position="767"/>
        <end position="840"/>
    </location>
</feature>
<dbReference type="RefSeq" id="XP_022660433.1">
    <property type="nucleotide sequence ID" value="XM_022804698.1"/>
</dbReference>
<dbReference type="InterPro" id="IPR017970">
    <property type="entry name" value="Homeobox_CS"/>
</dbReference>
<dbReference type="FunFam" id="1.10.10.60:FF:000383">
    <property type="entry name" value="box A-binding factor"/>
    <property type="match status" value="1"/>
</dbReference>
<feature type="region of interest" description="Disordered" evidence="11">
    <location>
        <begin position="211"/>
        <end position="251"/>
    </location>
</feature>
<dbReference type="InterPro" id="IPR001356">
    <property type="entry name" value="HD"/>
</dbReference>
<dbReference type="KEGG" id="vde:111250066"/>
<feature type="compositionally biased region" description="Low complexity" evidence="11">
    <location>
        <begin position="505"/>
        <end position="524"/>
    </location>
</feature>
<comment type="subcellular location">
    <subcellularLocation>
        <location evidence="1 9 10">Nucleus</location>
    </subcellularLocation>
</comment>
<keyword evidence="3" id="KW-0217">Developmental protein</keyword>